<dbReference type="PRINTS" id="PR00032">
    <property type="entry name" value="HTHARAC"/>
</dbReference>
<dbReference type="SUPFAM" id="SSF51182">
    <property type="entry name" value="RmlC-like cupins"/>
    <property type="match status" value="1"/>
</dbReference>
<evidence type="ECO:0000259" key="4">
    <source>
        <dbReference type="PROSITE" id="PS01124"/>
    </source>
</evidence>
<keyword evidence="1" id="KW-0805">Transcription regulation</keyword>
<gene>
    <name evidence="5" type="ORF">GCM10022394_20300</name>
</gene>
<comment type="caution">
    <text evidence="5">The sequence shown here is derived from an EMBL/GenBank/DDBJ whole genome shotgun (WGS) entry which is preliminary data.</text>
</comment>
<proteinExistence type="predicted"/>
<dbReference type="InterPro" id="IPR050204">
    <property type="entry name" value="AraC_XylS_family_regulators"/>
</dbReference>
<keyword evidence="6" id="KW-1185">Reference proteome</keyword>
<keyword evidence="2" id="KW-0238">DNA-binding</keyword>
<dbReference type="Gene3D" id="2.60.120.10">
    <property type="entry name" value="Jelly Rolls"/>
    <property type="match status" value="1"/>
</dbReference>
<dbReference type="RefSeq" id="WP_344957545.1">
    <property type="nucleotide sequence ID" value="NZ_BAABCX010000002.1"/>
</dbReference>
<accession>A0ABP6VWJ4</accession>
<dbReference type="SUPFAM" id="SSF46689">
    <property type="entry name" value="Homeodomain-like"/>
    <property type="match status" value="2"/>
</dbReference>
<dbReference type="PROSITE" id="PS00041">
    <property type="entry name" value="HTH_ARAC_FAMILY_1"/>
    <property type="match status" value="1"/>
</dbReference>
<dbReference type="Pfam" id="PF12833">
    <property type="entry name" value="HTH_18"/>
    <property type="match status" value="1"/>
</dbReference>
<dbReference type="Gene3D" id="1.10.10.60">
    <property type="entry name" value="Homeodomain-like"/>
    <property type="match status" value="2"/>
</dbReference>
<organism evidence="5 6">
    <name type="scientific">Zobellella aerophila</name>
    <dbReference type="NCBI Taxonomy" id="870480"/>
    <lineage>
        <taxon>Bacteria</taxon>
        <taxon>Pseudomonadati</taxon>
        <taxon>Pseudomonadota</taxon>
        <taxon>Gammaproteobacteria</taxon>
        <taxon>Aeromonadales</taxon>
        <taxon>Aeromonadaceae</taxon>
        <taxon>Zobellella</taxon>
    </lineage>
</organism>
<dbReference type="InterPro" id="IPR020449">
    <property type="entry name" value="Tscrpt_reg_AraC-type_HTH"/>
</dbReference>
<protein>
    <submittedName>
        <fullName evidence="5">AraC family transcriptional regulator</fullName>
    </submittedName>
</protein>
<name>A0ABP6VWJ4_9GAMM</name>
<evidence type="ECO:0000313" key="6">
    <source>
        <dbReference type="Proteomes" id="UP001500795"/>
    </source>
</evidence>
<dbReference type="PANTHER" id="PTHR46796">
    <property type="entry name" value="HTH-TYPE TRANSCRIPTIONAL ACTIVATOR RHAS-RELATED"/>
    <property type="match status" value="1"/>
</dbReference>
<evidence type="ECO:0000256" key="3">
    <source>
        <dbReference type="ARBA" id="ARBA00023163"/>
    </source>
</evidence>
<dbReference type="PROSITE" id="PS01124">
    <property type="entry name" value="HTH_ARAC_FAMILY_2"/>
    <property type="match status" value="1"/>
</dbReference>
<dbReference type="Proteomes" id="UP001500795">
    <property type="component" value="Unassembled WGS sequence"/>
</dbReference>
<sequence length="257" mass="28676">MSAVFNPFEIMALPAEMAHHRHDYNQIVIGLNGRTEFDIEGNGNLVGPGQGCLVSSALNHAFGGLGSNRILVVNLAPEPDGTLPEQQQRVHELFQHPRYFQLSPQAQQLVSVLSTEMHANPDDVLLGQACANTLLCALQRHMDLPQPRPRAKRLNIEVIDAYIAQHLGRKITVAQLAGCAFLGESQFHLLFKDQTGLSPYQYVLEKRLAEARNMLISSHHSLAYIAQHCGFSSQSLFTQIFSSRFDISPARYRKSHR</sequence>
<dbReference type="InterPro" id="IPR018062">
    <property type="entry name" value="HTH_AraC-typ_CS"/>
</dbReference>
<reference evidence="6" key="1">
    <citation type="journal article" date="2019" name="Int. J. Syst. Evol. Microbiol.">
        <title>The Global Catalogue of Microorganisms (GCM) 10K type strain sequencing project: providing services to taxonomists for standard genome sequencing and annotation.</title>
        <authorList>
            <consortium name="The Broad Institute Genomics Platform"/>
            <consortium name="The Broad Institute Genome Sequencing Center for Infectious Disease"/>
            <person name="Wu L."/>
            <person name="Ma J."/>
        </authorList>
    </citation>
    <scope>NUCLEOTIDE SEQUENCE [LARGE SCALE GENOMIC DNA]</scope>
    <source>
        <strain evidence="6">JCM 17110</strain>
    </source>
</reference>
<dbReference type="InterPro" id="IPR011051">
    <property type="entry name" value="RmlC_Cupin_sf"/>
</dbReference>
<dbReference type="SMART" id="SM00342">
    <property type="entry name" value="HTH_ARAC"/>
    <property type="match status" value="1"/>
</dbReference>
<dbReference type="PANTHER" id="PTHR46796:SF10">
    <property type="entry name" value="TRANSCRIPTIONAL ACTIVATOR FEAR"/>
    <property type="match status" value="1"/>
</dbReference>
<evidence type="ECO:0000256" key="2">
    <source>
        <dbReference type="ARBA" id="ARBA00023125"/>
    </source>
</evidence>
<evidence type="ECO:0000313" key="5">
    <source>
        <dbReference type="EMBL" id="GAA3540473.1"/>
    </source>
</evidence>
<dbReference type="InterPro" id="IPR014710">
    <property type="entry name" value="RmlC-like_jellyroll"/>
</dbReference>
<evidence type="ECO:0000256" key="1">
    <source>
        <dbReference type="ARBA" id="ARBA00023015"/>
    </source>
</evidence>
<keyword evidence="3" id="KW-0804">Transcription</keyword>
<feature type="domain" description="HTH araC/xylS-type" evidence="4">
    <location>
        <begin position="157"/>
        <end position="255"/>
    </location>
</feature>
<dbReference type="InterPro" id="IPR009057">
    <property type="entry name" value="Homeodomain-like_sf"/>
</dbReference>
<dbReference type="InterPro" id="IPR018060">
    <property type="entry name" value="HTH_AraC"/>
</dbReference>
<dbReference type="EMBL" id="BAABCX010000002">
    <property type="protein sequence ID" value="GAA3540473.1"/>
    <property type="molecule type" value="Genomic_DNA"/>
</dbReference>